<name>A0A410H1M5_9GAMM</name>
<evidence type="ECO:0000313" key="1">
    <source>
        <dbReference type="EMBL" id="QAB14813.1"/>
    </source>
</evidence>
<protein>
    <submittedName>
        <fullName evidence="1">Uncharacterized protein</fullName>
    </submittedName>
</protein>
<accession>A0A410H1M5</accession>
<proteinExistence type="predicted"/>
<dbReference type="RefSeq" id="WP_127120030.1">
    <property type="nucleotide sequence ID" value="NZ_CP035033.1"/>
</dbReference>
<dbReference type="AlphaFoldDB" id="A0A410H1M5"/>
<evidence type="ECO:0000313" key="2">
    <source>
        <dbReference type="Proteomes" id="UP000285478"/>
    </source>
</evidence>
<dbReference type="KEGG" id="htr:EPV75_03565"/>
<sequence>MSPSDELNTSSEPFHWIRLDLVPLPDSNRCEKTLFWNPSTEALLGDGAEEILALVDEALQAGHLNGATLSHFEITQPLSKPSELAAILTQHYWVVPEPVKSPGLAEIEPELLH</sequence>
<reference evidence="1 2" key="1">
    <citation type="journal article" date="2018" name="Environ. Microbiol.">
        <title>Genomes of ubiquitous marine and hypersaline Hydrogenovibrio, Thiomicrorhabdus and Thiomicrospira spp. encode a diversity of mechanisms to sustain chemolithoautotrophy in heterogeneous environments.</title>
        <authorList>
            <person name="Scott K.M."/>
            <person name="Williams J."/>
            <person name="Porter C.M.B."/>
            <person name="Russel S."/>
            <person name="Harmer T.L."/>
            <person name="Paul J.H."/>
            <person name="Antonen K.M."/>
            <person name="Bridges M.K."/>
            <person name="Camper G.J."/>
            <person name="Campla C.K."/>
            <person name="Casella L.G."/>
            <person name="Chase E."/>
            <person name="Conrad J.W."/>
            <person name="Cruz M.C."/>
            <person name="Dunlap D.S."/>
            <person name="Duran L."/>
            <person name="Fahsbender E.M."/>
            <person name="Goldsmith D.B."/>
            <person name="Keeley R.F."/>
            <person name="Kondoff M.R."/>
            <person name="Kussy B.I."/>
            <person name="Lane M.K."/>
            <person name="Lawler S."/>
            <person name="Leigh B.A."/>
            <person name="Lewis C."/>
            <person name="Lostal L.M."/>
            <person name="Marking D."/>
            <person name="Mancera P.A."/>
            <person name="McClenthan E.C."/>
            <person name="McIntyre E.A."/>
            <person name="Mine J.A."/>
            <person name="Modi S."/>
            <person name="Moore B.D."/>
            <person name="Morgan W.A."/>
            <person name="Nelson K.M."/>
            <person name="Nguyen K.N."/>
            <person name="Ogburn N."/>
            <person name="Parrino D.G."/>
            <person name="Pedapudi A.D."/>
            <person name="Pelham R.P."/>
            <person name="Preece A.M."/>
            <person name="Rampersad E.A."/>
            <person name="Richardson J.C."/>
            <person name="Rodgers C.M."/>
            <person name="Schaffer B.L."/>
            <person name="Sheridan N.E."/>
            <person name="Solone M.R."/>
            <person name="Staley Z.R."/>
            <person name="Tabuchi M."/>
            <person name="Waide R.J."/>
            <person name="Wanjugi P.W."/>
            <person name="Young S."/>
            <person name="Clum A."/>
            <person name="Daum C."/>
            <person name="Huntemann M."/>
            <person name="Ivanova N."/>
            <person name="Kyrpides N."/>
            <person name="Mikhailova N."/>
            <person name="Palaniappan K."/>
            <person name="Pillay M."/>
            <person name="Reddy T.B.K."/>
            <person name="Shapiro N."/>
            <person name="Stamatis D."/>
            <person name="Varghese N."/>
            <person name="Woyke T."/>
            <person name="Boden R."/>
            <person name="Freyermuth S.K."/>
            <person name="Kerfeld C.A."/>
        </authorList>
    </citation>
    <scope>NUCLEOTIDE SEQUENCE [LARGE SCALE GENOMIC DNA]</scope>
    <source>
        <strain evidence="1 2">JR-2</strain>
    </source>
</reference>
<organism evidence="1 2">
    <name type="scientific">Hydrogenovibrio thermophilus</name>
    <dbReference type="NCBI Taxonomy" id="265883"/>
    <lineage>
        <taxon>Bacteria</taxon>
        <taxon>Pseudomonadati</taxon>
        <taxon>Pseudomonadota</taxon>
        <taxon>Gammaproteobacteria</taxon>
        <taxon>Thiotrichales</taxon>
        <taxon>Piscirickettsiaceae</taxon>
        <taxon>Hydrogenovibrio</taxon>
    </lineage>
</organism>
<gene>
    <name evidence="1" type="ORF">EPV75_03565</name>
</gene>
<keyword evidence="2" id="KW-1185">Reference proteome</keyword>
<dbReference type="Proteomes" id="UP000285478">
    <property type="component" value="Chromosome"/>
</dbReference>
<dbReference type="EMBL" id="CP035033">
    <property type="protein sequence ID" value="QAB14813.1"/>
    <property type="molecule type" value="Genomic_DNA"/>
</dbReference>